<name>A0A2W4ZAZ8_9BACT</name>
<comment type="similarity">
    <text evidence="2 7">Belongs to the ExbD/TolR family.</text>
</comment>
<evidence type="ECO:0000256" key="2">
    <source>
        <dbReference type="ARBA" id="ARBA00005811"/>
    </source>
</evidence>
<evidence type="ECO:0000256" key="6">
    <source>
        <dbReference type="ARBA" id="ARBA00023136"/>
    </source>
</evidence>
<comment type="subcellular location">
    <subcellularLocation>
        <location evidence="1">Cell membrane</location>
        <topology evidence="1">Single-pass membrane protein</topology>
    </subcellularLocation>
    <subcellularLocation>
        <location evidence="7">Cell membrane</location>
        <topology evidence="7">Single-pass type II membrane protein</topology>
    </subcellularLocation>
</comment>
<keyword evidence="7" id="KW-0653">Protein transport</keyword>
<keyword evidence="3" id="KW-1003">Cell membrane</keyword>
<dbReference type="GO" id="GO:0005886">
    <property type="term" value="C:plasma membrane"/>
    <property type="evidence" value="ECO:0007669"/>
    <property type="project" value="UniProtKB-SubCell"/>
</dbReference>
<dbReference type="AlphaFoldDB" id="A0A2W4ZAZ8"/>
<evidence type="ECO:0000256" key="1">
    <source>
        <dbReference type="ARBA" id="ARBA00004162"/>
    </source>
</evidence>
<keyword evidence="6 8" id="KW-0472">Membrane</keyword>
<evidence type="ECO:0000256" key="4">
    <source>
        <dbReference type="ARBA" id="ARBA00022692"/>
    </source>
</evidence>
<comment type="caution">
    <text evidence="9">The sequence shown here is derived from an EMBL/GenBank/DDBJ whole genome shotgun (WGS) entry which is preliminary data.</text>
</comment>
<dbReference type="PANTHER" id="PTHR30558">
    <property type="entry name" value="EXBD MEMBRANE COMPONENT OF PMF-DRIVEN MACROMOLECULE IMPORT SYSTEM"/>
    <property type="match status" value="1"/>
</dbReference>
<protein>
    <submittedName>
        <fullName evidence="9">Protein TolR</fullName>
    </submittedName>
</protein>
<feature type="non-terminal residue" evidence="9">
    <location>
        <position position="125"/>
    </location>
</feature>
<evidence type="ECO:0000256" key="5">
    <source>
        <dbReference type="ARBA" id="ARBA00022989"/>
    </source>
</evidence>
<dbReference type="Gene3D" id="3.30.420.270">
    <property type="match status" value="1"/>
</dbReference>
<dbReference type="Pfam" id="PF02472">
    <property type="entry name" value="ExbD"/>
    <property type="match status" value="1"/>
</dbReference>
<dbReference type="EMBL" id="QFNK01000374">
    <property type="protein sequence ID" value="PZO78886.1"/>
    <property type="molecule type" value="Genomic_DNA"/>
</dbReference>
<feature type="transmembrane region" description="Helical" evidence="8">
    <location>
        <begin position="33"/>
        <end position="54"/>
    </location>
</feature>
<organism evidence="9 10">
    <name type="scientific">Micavibrio aeruginosavorus</name>
    <dbReference type="NCBI Taxonomy" id="349221"/>
    <lineage>
        <taxon>Bacteria</taxon>
        <taxon>Pseudomonadati</taxon>
        <taxon>Bdellovibrionota</taxon>
        <taxon>Bdellovibrionia</taxon>
        <taxon>Bdellovibrionales</taxon>
        <taxon>Pseudobdellovibrionaceae</taxon>
        <taxon>Micavibrio</taxon>
    </lineage>
</organism>
<dbReference type="GO" id="GO:0015031">
    <property type="term" value="P:protein transport"/>
    <property type="evidence" value="ECO:0007669"/>
    <property type="project" value="UniProtKB-KW"/>
</dbReference>
<keyword evidence="5 8" id="KW-1133">Transmembrane helix</keyword>
<evidence type="ECO:0000256" key="7">
    <source>
        <dbReference type="RuleBase" id="RU003879"/>
    </source>
</evidence>
<reference evidence="9 10" key="1">
    <citation type="submission" date="2017-08" db="EMBL/GenBank/DDBJ databases">
        <title>Infants hospitalized years apart are colonized by the same room-sourced microbial strains.</title>
        <authorList>
            <person name="Brooks B."/>
            <person name="Olm M.R."/>
            <person name="Firek B.A."/>
            <person name="Baker R."/>
            <person name="Thomas B.C."/>
            <person name="Morowitz M.J."/>
            <person name="Banfield J.F."/>
        </authorList>
    </citation>
    <scope>NUCLEOTIDE SEQUENCE [LARGE SCALE GENOMIC DNA]</scope>
    <source>
        <strain evidence="9">S2_018_000_R2_104</strain>
    </source>
</reference>
<keyword evidence="7" id="KW-0813">Transport</keyword>
<sequence>MGMSTGGGGGYNRGRGGSHRPMAEINVTPMVDVMLVLLIIFMVAAPLLTAGVPIDLPDSKAKAISDEDNKPLEVSISKDGRIFVGETEVTEERVVTILTSMTEDNPDRRIYIRGDKGIDYGKVMS</sequence>
<gene>
    <name evidence="9" type="ORF">DI626_11790</name>
</gene>
<dbReference type="GO" id="GO:0022857">
    <property type="term" value="F:transmembrane transporter activity"/>
    <property type="evidence" value="ECO:0007669"/>
    <property type="project" value="InterPro"/>
</dbReference>
<dbReference type="InterPro" id="IPR003400">
    <property type="entry name" value="ExbD"/>
</dbReference>
<accession>A0A2W4ZAZ8</accession>
<evidence type="ECO:0000313" key="10">
    <source>
        <dbReference type="Proteomes" id="UP000249557"/>
    </source>
</evidence>
<keyword evidence="4 7" id="KW-0812">Transmembrane</keyword>
<dbReference type="Proteomes" id="UP000249557">
    <property type="component" value="Unassembled WGS sequence"/>
</dbReference>
<proteinExistence type="inferred from homology"/>
<evidence type="ECO:0000256" key="3">
    <source>
        <dbReference type="ARBA" id="ARBA00022475"/>
    </source>
</evidence>
<evidence type="ECO:0000256" key="8">
    <source>
        <dbReference type="SAM" id="Phobius"/>
    </source>
</evidence>
<dbReference type="PANTHER" id="PTHR30558:SF7">
    <property type="entry name" value="TOL-PAL SYSTEM PROTEIN TOLR"/>
    <property type="match status" value="1"/>
</dbReference>
<evidence type="ECO:0000313" key="9">
    <source>
        <dbReference type="EMBL" id="PZO78886.1"/>
    </source>
</evidence>